<dbReference type="Pfam" id="PF13385">
    <property type="entry name" value="Laminin_G_3"/>
    <property type="match status" value="2"/>
</dbReference>
<keyword evidence="2" id="KW-1015">Disulfide bond</keyword>
<feature type="domain" description="LamG-like jellyroll fold" evidence="3">
    <location>
        <begin position="256"/>
        <end position="404"/>
    </location>
</feature>
<dbReference type="PANTHER" id="PTHR11771">
    <property type="entry name" value="LIPOXYGENASE"/>
    <property type="match status" value="1"/>
</dbReference>
<dbReference type="InterPro" id="IPR006558">
    <property type="entry name" value="LamG-like"/>
</dbReference>
<evidence type="ECO:0000313" key="4">
    <source>
        <dbReference type="EMBL" id="QFS45830.1"/>
    </source>
</evidence>
<proteinExistence type="predicted"/>
<evidence type="ECO:0000256" key="2">
    <source>
        <dbReference type="ARBA" id="ARBA00023157"/>
    </source>
</evidence>
<name>A0A5P8VZJ4_9NOSO</name>
<protein>
    <recommendedName>
        <fullName evidence="3">LamG-like jellyroll fold domain-containing protein</fullName>
    </recommendedName>
</protein>
<dbReference type="InterPro" id="IPR013320">
    <property type="entry name" value="ConA-like_dom_sf"/>
</dbReference>
<accession>A0A5P8VZJ4</accession>
<evidence type="ECO:0000259" key="3">
    <source>
        <dbReference type="SMART" id="SM00560"/>
    </source>
</evidence>
<evidence type="ECO:0000313" key="5">
    <source>
        <dbReference type="Proteomes" id="UP000326678"/>
    </source>
</evidence>
<organism evidence="4 5">
    <name type="scientific">Nostoc sphaeroides CCNUC1</name>
    <dbReference type="NCBI Taxonomy" id="2653204"/>
    <lineage>
        <taxon>Bacteria</taxon>
        <taxon>Bacillati</taxon>
        <taxon>Cyanobacteriota</taxon>
        <taxon>Cyanophyceae</taxon>
        <taxon>Nostocales</taxon>
        <taxon>Nostocaceae</taxon>
        <taxon>Nostoc</taxon>
    </lineage>
</organism>
<dbReference type="SMART" id="SM00560">
    <property type="entry name" value="LamGL"/>
    <property type="match status" value="1"/>
</dbReference>
<dbReference type="GO" id="GO:0034440">
    <property type="term" value="P:lipid oxidation"/>
    <property type="evidence" value="ECO:0007669"/>
    <property type="project" value="InterPro"/>
</dbReference>
<sequence length="925" mass="104932">MSEQNFVLTFDGVNDRVELSKGFPSIEKAITIEFWAKGENSLAQQTSILEAYNAQNVRVLNIHLPWKHIADTRIFWDAGNQNGFDRIEKPVQLTDYNVWTHWAFVKDAVTGQMYIYQNGKVWHQGSGQKRLLGGIQKFVIGSFASATNYWKGSLAEFRIWNQARTQLEIEQQMNRRLVGSERGLVGYFPLDGDVSDRTIAGNNGKLYETTWTKAELPVKLETQQQSVLSFDGKDDYISCGKGQSSDKGLRFLNLTQTLTLEAWVNLGSYQGGAIFTKQYNPAEPDKPGQPSLDKAAIFYGLFIEESTKLPMFIYSTKDKRNLVFGGTTKTEIALEKWYHLAVVVSNQQVELFVNGQSQGAAKIEGAFADNSDADLLIGKRYVDNSYFAGQLAELRIWNIPRTAAEIQANLSRRLENIEPGLVGYWLLEKGSGEIAYDSCFSDNFGMIAGATWSKSKLPIAILNPKEKFSYAGKIGDIRALDAFKPLPSEVHPPARWLANFYQSAYGLGGATKDVLVRQVLMENGGDPTKIPAKLPAKQIATAPENLTRLRPDKYSDEFFVERRLNGFNPGQLKRVQNQPWQYVIRYDMGGIQKIDNHGILPKLIEARFCLEGQQLTPHSIEYTLFGETQVQTQRPGDQDWEWAKKLFRCTEFLYHETGIHLGRLHLNIDQYAMAFYRNVINNPIQKLLEPHLEIVLNMNTRGVFAILGYKDKDGKDVDGAVTFLSCVDVDNMYVLIRQELSNMTYRNGNPRSQFLPDYVTNNHFDRSASTMWRIITDYVSRFFANNRASIQSYWSEIVGMSEDLSANSILKKELGTLDIKTMQDLQDLCVYVIYNSTFYHSWVNNKQFEDAGDVDYVTMSAWKDTDPLLAARHAKQILSMQNLTAVRCNLIMDVGPAELKDAIWKQRAQIEPGLPLEKLMMSISI</sequence>
<dbReference type="AlphaFoldDB" id="A0A5P8VZJ4"/>
<dbReference type="SUPFAM" id="SSF49899">
    <property type="entry name" value="Concanavalin A-like lectins/glucanases"/>
    <property type="match status" value="2"/>
</dbReference>
<dbReference type="KEGG" id="nsh:GXM_03309"/>
<dbReference type="RefSeq" id="WP_118168636.1">
    <property type="nucleotide sequence ID" value="NZ_CP045226.1"/>
</dbReference>
<dbReference type="GO" id="GO:0016702">
    <property type="term" value="F:oxidoreductase activity, acting on single donors with incorporation of molecular oxygen, incorporation of two atoms of oxygen"/>
    <property type="evidence" value="ECO:0007669"/>
    <property type="project" value="InterPro"/>
</dbReference>
<dbReference type="Proteomes" id="UP000326678">
    <property type="component" value="Chromosome Gxm1"/>
</dbReference>
<dbReference type="InterPro" id="IPR000907">
    <property type="entry name" value="LipOase"/>
</dbReference>
<gene>
    <name evidence="4" type="ORF">GXM_03309</name>
</gene>
<dbReference type="EMBL" id="CP045226">
    <property type="protein sequence ID" value="QFS45830.1"/>
    <property type="molecule type" value="Genomic_DNA"/>
</dbReference>
<dbReference type="SUPFAM" id="SSF48484">
    <property type="entry name" value="Lipoxigenase"/>
    <property type="match status" value="1"/>
</dbReference>
<evidence type="ECO:0000256" key="1">
    <source>
        <dbReference type="ARBA" id="ARBA00022729"/>
    </source>
</evidence>
<dbReference type="Gene3D" id="1.20.245.10">
    <property type="entry name" value="Lipoxygenase-1, Domain 5"/>
    <property type="match status" value="1"/>
</dbReference>
<dbReference type="Gene3D" id="2.60.120.200">
    <property type="match status" value="2"/>
</dbReference>
<keyword evidence="5" id="KW-1185">Reference proteome</keyword>
<dbReference type="GO" id="GO:0046872">
    <property type="term" value="F:metal ion binding"/>
    <property type="evidence" value="ECO:0007669"/>
    <property type="project" value="InterPro"/>
</dbReference>
<reference evidence="4 5" key="1">
    <citation type="submission" date="2019-10" db="EMBL/GenBank/DDBJ databases">
        <title>Genomic and transcriptomic insights into the perfect genentic adaptation of a filamentous nitrogen-fixing cyanobacterium to rice fields.</title>
        <authorList>
            <person name="Chen Z."/>
        </authorList>
    </citation>
    <scope>NUCLEOTIDE SEQUENCE [LARGE SCALE GENOMIC DNA]</scope>
    <source>
        <strain evidence="4">CCNUC1</strain>
    </source>
</reference>
<keyword evidence="1" id="KW-0732">Signal</keyword>
<dbReference type="InterPro" id="IPR036226">
    <property type="entry name" value="LipOase_C_sf"/>
</dbReference>